<dbReference type="EMBL" id="CP059268">
    <property type="protein sequence ID" value="QLQ79303.1"/>
    <property type="molecule type" value="Genomic_DNA"/>
</dbReference>
<evidence type="ECO:0000313" key="3">
    <source>
        <dbReference type="EMBL" id="QLQ79303.1"/>
    </source>
</evidence>
<keyword evidence="1" id="KW-0343">GTPase activation</keyword>
<sequence>MNFDGYNPPSGELVSFSDESVSLNCDLLTESLFDEQSLLNFFDEQQQRDFKTRMIQEALVDHNLDALCGLGMSNFGFVNIAMRKECWVALLASQLRLDGGDTDGMAIDLSREHVDENQVQLDVKRSFPEVKDQNRKALLRKILESTIMRVLRKHRKLRYYQGYHDVVSVFVTVYIEGYGYHSSGQNDENLSLSDLTSRGEENHSIANLEEVSNSGSSASTELFEGEINAKDYIVEDKLFRCVEAFTLLYLRDFMMDSLDFPIDQLKIIPQMIKSQDKRLFKQLHLDKVEPFFAISSILTIFSHELKPSSNDSQIYQIFDHVIASQSMLVPLTMYSTLIMESKDTVLKEYAANATNFENTVDLVHGVMQNVLVSASYDEKAWRRILCMIRSRPIQDNSSKYKKMVNQCSVLTTTASGQKRNSSYGLKYVTDLLDREIEQNDKRKALQVRRKLRPQETKPFLRLVWYAHNHAIPFVCRLSLLIGVIALLVKLYRDGNARSWIPTAKYYARKFQNSYIAGLYQGSKIIWLDPLHELLKNSFVSKASQFYSSSTHH</sequence>
<evidence type="ECO:0000313" key="4">
    <source>
        <dbReference type="Proteomes" id="UP000510647"/>
    </source>
</evidence>
<dbReference type="PROSITE" id="PS50086">
    <property type="entry name" value="TBC_RABGAP"/>
    <property type="match status" value="1"/>
</dbReference>
<dbReference type="Gene3D" id="1.10.8.1310">
    <property type="match status" value="1"/>
</dbReference>
<feature type="domain" description="Rab-GAP TBC" evidence="2">
    <location>
        <begin position="77"/>
        <end position="325"/>
    </location>
</feature>
<dbReference type="Pfam" id="PF00566">
    <property type="entry name" value="RabGAP-TBC"/>
    <property type="match status" value="1"/>
</dbReference>
<gene>
    <name evidence="3" type="ORF">HG537_0B06510</name>
</gene>
<keyword evidence="4" id="KW-1185">Reference proteome</keyword>
<dbReference type="InterPro" id="IPR045913">
    <property type="entry name" value="TBC20/Gyp8-like"/>
</dbReference>
<dbReference type="SUPFAM" id="SSF47923">
    <property type="entry name" value="Ypt/Rab-GAP domain of gyp1p"/>
    <property type="match status" value="1"/>
</dbReference>
<organism evidence="3 4">
    <name type="scientific">Torulaspora globosa</name>
    <dbReference type="NCBI Taxonomy" id="48254"/>
    <lineage>
        <taxon>Eukaryota</taxon>
        <taxon>Fungi</taxon>
        <taxon>Dikarya</taxon>
        <taxon>Ascomycota</taxon>
        <taxon>Saccharomycotina</taxon>
        <taxon>Saccharomycetes</taxon>
        <taxon>Saccharomycetales</taxon>
        <taxon>Saccharomycetaceae</taxon>
        <taxon>Torulaspora</taxon>
    </lineage>
</organism>
<name>A0A7H9HPK1_9SACH</name>
<dbReference type="PANTHER" id="PTHR20913:SF7">
    <property type="entry name" value="RE60063P"/>
    <property type="match status" value="1"/>
</dbReference>
<dbReference type="InterPro" id="IPR000195">
    <property type="entry name" value="Rab-GAP-TBC_dom"/>
</dbReference>
<evidence type="ECO:0000256" key="1">
    <source>
        <dbReference type="ARBA" id="ARBA00022468"/>
    </source>
</evidence>
<dbReference type="PANTHER" id="PTHR20913">
    <property type="entry name" value="TBC1 DOMAIN FAMILY MEMBER 20/GTPASE"/>
    <property type="match status" value="1"/>
</dbReference>
<protein>
    <recommendedName>
        <fullName evidence="2">Rab-GAP TBC domain-containing protein</fullName>
    </recommendedName>
</protein>
<dbReference type="GO" id="GO:0006888">
    <property type="term" value="P:endoplasmic reticulum to Golgi vesicle-mediated transport"/>
    <property type="evidence" value="ECO:0007669"/>
    <property type="project" value="TreeGrafter"/>
</dbReference>
<dbReference type="GO" id="GO:0005789">
    <property type="term" value="C:endoplasmic reticulum membrane"/>
    <property type="evidence" value="ECO:0007669"/>
    <property type="project" value="TreeGrafter"/>
</dbReference>
<dbReference type="OrthoDB" id="206700at2759"/>
<dbReference type="InterPro" id="IPR035969">
    <property type="entry name" value="Rab-GAP_TBC_sf"/>
</dbReference>
<evidence type="ECO:0000259" key="2">
    <source>
        <dbReference type="PROSITE" id="PS50086"/>
    </source>
</evidence>
<accession>A0A7H9HPK1</accession>
<dbReference type="Proteomes" id="UP000510647">
    <property type="component" value="Chromosome 2"/>
</dbReference>
<dbReference type="Gene3D" id="1.10.472.80">
    <property type="entry name" value="Ypt/Rab-GAP domain of gyp1p, domain 3"/>
    <property type="match status" value="1"/>
</dbReference>
<dbReference type="AlphaFoldDB" id="A0A7H9HPK1"/>
<reference evidence="3 4" key="1">
    <citation type="submission" date="2020-06" db="EMBL/GenBank/DDBJ databases">
        <title>The yeast mating-type switching endonuclease HO is a domesticated member of an unorthodox homing genetic element family.</title>
        <authorList>
            <person name="Coughlan A.Y."/>
            <person name="Lombardi L."/>
            <person name="Braun-Galleani S."/>
            <person name="Martos A.R."/>
            <person name="Galeote V."/>
            <person name="Bigey F."/>
            <person name="Dequin S."/>
            <person name="Byrne K.P."/>
            <person name="Wolfe K.H."/>
        </authorList>
    </citation>
    <scope>NUCLEOTIDE SEQUENCE [LARGE SCALE GENOMIC DNA]</scope>
    <source>
        <strain evidence="3 4">CBS2947</strain>
    </source>
</reference>
<proteinExistence type="predicted"/>
<dbReference type="GO" id="GO:0005096">
    <property type="term" value="F:GTPase activator activity"/>
    <property type="evidence" value="ECO:0007669"/>
    <property type="project" value="UniProtKB-KW"/>
</dbReference>